<accession>A0A3S1BPM4</accession>
<reference evidence="1 2" key="1">
    <citation type="submission" date="2018-12" db="EMBL/GenBank/DDBJ databases">
        <authorList>
            <person name="Sun L."/>
            <person name="Chen Z."/>
        </authorList>
    </citation>
    <scope>NUCLEOTIDE SEQUENCE [LARGE SCALE GENOMIC DNA]</scope>
    <source>
        <strain evidence="1 2">DSM 15890</strain>
    </source>
</reference>
<dbReference type="AlphaFoldDB" id="A0A3S1BPM4"/>
<name>A0A3S1BPM4_9BACL</name>
<gene>
    <name evidence="1" type="ORF">EJP82_17990</name>
</gene>
<dbReference type="PROSITE" id="PS01228">
    <property type="entry name" value="COF_1"/>
    <property type="match status" value="1"/>
</dbReference>
<protein>
    <recommendedName>
        <fullName evidence="3">Cof-type HAD-IIB family hydrolase</fullName>
    </recommendedName>
</protein>
<comment type="caution">
    <text evidence="1">The sequence shown here is derived from an EMBL/GenBank/DDBJ whole genome shotgun (WGS) entry which is preliminary data.</text>
</comment>
<dbReference type="Gene3D" id="3.40.50.1000">
    <property type="entry name" value="HAD superfamily/HAD-like"/>
    <property type="match status" value="1"/>
</dbReference>
<keyword evidence="2" id="KW-1185">Reference proteome</keyword>
<evidence type="ECO:0000313" key="1">
    <source>
        <dbReference type="EMBL" id="RUT44505.1"/>
    </source>
</evidence>
<dbReference type="InterPro" id="IPR023214">
    <property type="entry name" value="HAD_sf"/>
</dbReference>
<dbReference type="SUPFAM" id="SSF56784">
    <property type="entry name" value="HAD-like"/>
    <property type="match status" value="1"/>
</dbReference>
<organism evidence="1 2">
    <name type="scientific">Paenibacillus anaericanus</name>
    <dbReference type="NCBI Taxonomy" id="170367"/>
    <lineage>
        <taxon>Bacteria</taxon>
        <taxon>Bacillati</taxon>
        <taxon>Bacillota</taxon>
        <taxon>Bacilli</taxon>
        <taxon>Bacillales</taxon>
        <taxon>Paenibacillaceae</taxon>
        <taxon>Paenibacillus</taxon>
    </lineage>
</organism>
<sequence length="39" mass="4333">MKPKAIILDLDGTLLNSSKKISLRNLNAIQAIRQKNVLT</sequence>
<evidence type="ECO:0008006" key="3">
    <source>
        <dbReference type="Google" id="ProtNLM"/>
    </source>
</evidence>
<dbReference type="InterPro" id="IPR036412">
    <property type="entry name" value="HAD-like_sf"/>
</dbReference>
<dbReference type="EMBL" id="RZNY01000015">
    <property type="protein sequence ID" value="RUT44505.1"/>
    <property type="molecule type" value="Genomic_DNA"/>
</dbReference>
<evidence type="ECO:0000313" key="2">
    <source>
        <dbReference type="Proteomes" id="UP000279446"/>
    </source>
</evidence>
<dbReference type="Proteomes" id="UP000279446">
    <property type="component" value="Unassembled WGS sequence"/>
</dbReference>
<proteinExistence type="predicted"/>
<dbReference type="Pfam" id="PF08282">
    <property type="entry name" value="Hydrolase_3"/>
    <property type="match status" value="1"/>
</dbReference>
<dbReference type="OrthoDB" id="9810101at2"/>
<dbReference type="RefSeq" id="WP_127193450.1">
    <property type="nucleotide sequence ID" value="NZ_RZNY01000015.1"/>
</dbReference>